<evidence type="ECO:0000256" key="2">
    <source>
        <dbReference type="ARBA" id="ARBA00022643"/>
    </source>
</evidence>
<accession>A0ABT7MH82</accession>
<dbReference type="InterPro" id="IPR051814">
    <property type="entry name" value="NAD(P)H-dep_FMN_reductase"/>
</dbReference>
<keyword evidence="6" id="KW-1185">Reference proteome</keyword>
<evidence type="ECO:0000256" key="1">
    <source>
        <dbReference type="ARBA" id="ARBA00022630"/>
    </source>
</evidence>
<dbReference type="InterPro" id="IPR005025">
    <property type="entry name" value="FMN_Rdtase-like_dom"/>
</dbReference>
<keyword evidence="1" id="KW-0285">Flavoprotein</keyword>
<organism evidence="5 6">
    <name type="scientific">Actinomycetospora termitidis</name>
    <dbReference type="NCBI Taxonomy" id="3053470"/>
    <lineage>
        <taxon>Bacteria</taxon>
        <taxon>Bacillati</taxon>
        <taxon>Actinomycetota</taxon>
        <taxon>Actinomycetes</taxon>
        <taxon>Pseudonocardiales</taxon>
        <taxon>Pseudonocardiaceae</taxon>
        <taxon>Actinomycetospora</taxon>
    </lineage>
</organism>
<name>A0ABT7MH82_9PSEU</name>
<dbReference type="SUPFAM" id="SSF52218">
    <property type="entry name" value="Flavoproteins"/>
    <property type="match status" value="1"/>
</dbReference>
<dbReference type="EMBL" id="JASVWF010000005">
    <property type="protein sequence ID" value="MDL5158698.1"/>
    <property type="molecule type" value="Genomic_DNA"/>
</dbReference>
<gene>
    <name evidence="5" type="ORF">QRT03_22205</name>
</gene>
<sequence length="180" mass="18288">MSQHTVVGIGGSPNAGGRSSTALAAFLDATGLTTTVIELGDGPDPEEVQRAIEAADGVVIATPTYRARSSGLVKALLENTQRGATGERRAPLRGKATAILHTGNAAEHFLAVDDLRSVLAGFFAAQVLSPGLFLHGGHFGPDGDLGDEARALVAAHGRAFGEFTAAVRASPAITALAPLL</sequence>
<dbReference type="Gene3D" id="3.40.50.360">
    <property type="match status" value="1"/>
</dbReference>
<dbReference type="EC" id="1.-.-.-" evidence="5"/>
<reference evidence="5 6" key="1">
    <citation type="submission" date="2023-06" db="EMBL/GenBank/DDBJ databases">
        <title>Actinomycetospora Odt1-22.</title>
        <authorList>
            <person name="Supong K."/>
        </authorList>
    </citation>
    <scope>NUCLEOTIDE SEQUENCE [LARGE SCALE GENOMIC DNA]</scope>
    <source>
        <strain evidence="5 6">Odt1-22</strain>
    </source>
</reference>
<dbReference type="InterPro" id="IPR029039">
    <property type="entry name" value="Flavoprotein-like_sf"/>
</dbReference>
<proteinExistence type="predicted"/>
<evidence type="ECO:0000256" key="3">
    <source>
        <dbReference type="ARBA" id="ARBA00023002"/>
    </source>
</evidence>
<protein>
    <submittedName>
        <fullName evidence="5">NAD(P)H-dependent oxidoreductase</fullName>
        <ecNumber evidence="5">1.-.-.-</ecNumber>
    </submittedName>
</protein>
<dbReference type="RefSeq" id="WP_286055235.1">
    <property type="nucleotide sequence ID" value="NZ_JASVWF010000005.1"/>
</dbReference>
<keyword evidence="2" id="KW-0288">FMN</keyword>
<dbReference type="PANTHER" id="PTHR43408">
    <property type="entry name" value="FMN REDUCTASE (NADPH)"/>
    <property type="match status" value="1"/>
</dbReference>
<dbReference type="GO" id="GO:0016491">
    <property type="term" value="F:oxidoreductase activity"/>
    <property type="evidence" value="ECO:0007669"/>
    <property type="project" value="UniProtKB-KW"/>
</dbReference>
<evidence type="ECO:0000313" key="5">
    <source>
        <dbReference type="EMBL" id="MDL5158698.1"/>
    </source>
</evidence>
<comment type="caution">
    <text evidence="5">The sequence shown here is derived from an EMBL/GenBank/DDBJ whole genome shotgun (WGS) entry which is preliminary data.</text>
</comment>
<evidence type="ECO:0000313" key="6">
    <source>
        <dbReference type="Proteomes" id="UP001231924"/>
    </source>
</evidence>
<dbReference type="PANTHER" id="PTHR43408:SF2">
    <property type="entry name" value="FMN REDUCTASE (NADPH)"/>
    <property type="match status" value="1"/>
</dbReference>
<keyword evidence="3 5" id="KW-0560">Oxidoreductase</keyword>
<evidence type="ECO:0000259" key="4">
    <source>
        <dbReference type="Pfam" id="PF03358"/>
    </source>
</evidence>
<feature type="domain" description="NADPH-dependent FMN reductase-like" evidence="4">
    <location>
        <begin position="6"/>
        <end position="133"/>
    </location>
</feature>
<dbReference type="Pfam" id="PF03358">
    <property type="entry name" value="FMN_red"/>
    <property type="match status" value="1"/>
</dbReference>
<dbReference type="Proteomes" id="UP001231924">
    <property type="component" value="Unassembled WGS sequence"/>
</dbReference>